<dbReference type="EMBL" id="CM042887">
    <property type="protein sequence ID" value="KAI4330138.1"/>
    <property type="molecule type" value="Genomic_DNA"/>
</dbReference>
<proteinExistence type="predicted"/>
<comment type="caution">
    <text evidence="1">The sequence shown here is derived from an EMBL/GenBank/DDBJ whole genome shotgun (WGS) entry which is preliminary data.</text>
</comment>
<organism evidence="1 2">
    <name type="scientific">Melastoma candidum</name>
    <dbReference type="NCBI Taxonomy" id="119954"/>
    <lineage>
        <taxon>Eukaryota</taxon>
        <taxon>Viridiplantae</taxon>
        <taxon>Streptophyta</taxon>
        <taxon>Embryophyta</taxon>
        <taxon>Tracheophyta</taxon>
        <taxon>Spermatophyta</taxon>
        <taxon>Magnoliopsida</taxon>
        <taxon>eudicotyledons</taxon>
        <taxon>Gunneridae</taxon>
        <taxon>Pentapetalae</taxon>
        <taxon>rosids</taxon>
        <taxon>malvids</taxon>
        <taxon>Myrtales</taxon>
        <taxon>Melastomataceae</taxon>
        <taxon>Melastomatoideae</taxon>
        <taxon>Melastomateae</taxon>
        <taxon>Melastoma</taxon>
    </lineage>
</organism>
<protein>
    <submittedName>
        <fullName evidence="1">Uncharacterized protein</fullName>
    </submittedName>
</protein>
<gene>
    <name evidence="1" type="ORF">MLD38_028443</name>
</gene>
<name>A0ACB9N2D5_9MYRT</name>
<sequence length="556" mass="62723">MKWFSISKPDLRLSLAGLVGVAGVVVVAVKKDSIFLGLSNLLRLSAGGDDKESAREKEWFVPGLQNLGNNCFLNVVLQALASCSSFHPYVGRFNEEYGTLDAEERDEIMPLTVALDKLLVELCGTFERKVVVSPREVMLEMSSYIPNFSLTSQQDAAEAFLHLLFSLREELSEFYAPVLHPLSVEPDWWVRVLHVKHTNHPSEPERWQKHFLGPFDGIIGTILTCRSCASQISFNSEFFHTLLLSPVLSYGLVNAVDCSLEDCLKHFIRAERVTNYHCRHCWHIGAVKYLSITNTSEVDIQKVEGCTQDFCDCSSLFNLERLPWSNEFSYTMKQSSITRSPKILCIQLHRASVDVLGQSVKIQGHVSFPLILDLSPYMNIWDKSINGNVPTQLGKSKYHQGHSCGAPCYVQSDAGGIFYVPKHERPDMIFKASEDQNFECSIDRDTDLSDGESCSTDRRIRYSNKKSEIHLTNQSKGNLYRLISVIQHFGRTGGGHYTVYRAVRSKPCTESCEGNSSEPLTTQWFHISDSQVYHVSESEVLAAEASLLFYEKLENM</sequence>
<evidence type="ECO:0000313" key="1">
    <source>
        <dbReference type="EMBL" id="KAI4330138.1"/>
    </source>
</evidence>
<evidence type="ECO:0000313" key="2">
    <source>
        <dbReference type="Proteomes" id="UP001057402"/>
    </source>
</evidence>
<accession>A0ACB9N2D5</accession>
<keyword evidence="2" id="KW-1185">Reference proteome</keyword>
<dbReference type="Proteomes" id="UP001057402">
    <property type="component" value="Chromosome 8"/>
</dbReference>
<reference evidence="2" key="1">
    <citation type="journal article" date="2023" name="Front. Plant Sci.">
        <title>Chromosomal-level genome assembly of Melastoma candidum provides insights into trichome evolution.</title>
        <authorList>
            <person name="Zhong Y."/>
            <person name="Wu W."/>
            <person name="Sun C."/>
            <person name="Zou P."/>
            <person name="Liu Y."/>
            <person name="Dai S."/>
            <person name="Zhou R."/>
        </authorList>
    </citation>
    <scope>NUCLEOTIDE SEQUENCE [LARGE SCALE GENOMIC DNA]</scope>
</reference>